<sequence length="388" mass="42248">MRGIFLSLVGSLCCSASLAGAEVTLSVGYLSVFEEQPPTLSNLDPEPADIGVAGAMTGLSDNLTTGRFLGHSYALAVTQLEEGDDPIAAATEMLSASPYLILDAPADILLAIADLPAAQDALLFNTASGDTTLRDDACRANLLHTLPSDAMRTDALAQMFLTRRWDDLVMIAGTHPQDLAYAAALRDSLTKFGLDLRAEKTWAFDADMRRAASQEVPLFTQDFGDYDVMVIADELHDFGRYVLYNTWEARPVAGSEGLTAVTWSPVIEQWGAAQLQSRFEEEHARDMTSQDYAAWAAIRTLGEAVTRTDTADLATLRAYILSDAFELAGFKGRPLTYRRWNGQLRQPIAIAHPRALVAQAPLEGFLHQVNELDTLGLDQPESNCEAFE</sequence>
<protein>
    <submittedName>
        <fullName evidence="2">ABC transporter substrate-binding protein</fullName>
    </submittedName>
</protein>
<dbReference type="InterPro" id="IPR028082">
    <property type="entry name" value="Peripla_BP_I"/>
</dbReference>
<keyword evidence="1" id="KW-0732">Signal</keyword>
<dbReference type="SUPFAM" id="SSF53822">
    <property type="entry name" value="Periplasmic binding protein-like I"/>
    <property type="match status" value="1"/>
</dbReference>
<dbReference type="InterPro" id="IPR022478">
    <property type="entry name" value="ABC_transptr_sub-bd_PQQ"/>
</dbReference>
<accession>A0AAN0MFK5</accession>
<feature type="signal peptide" evidence="1">
    <location>
        <begin position="1"/>
        <end position="21"/>
    </location>
</feature>
<keyword evidence="3" id="KW-1185">Reference proteome</keyword>
<dbReference type="CDD" id="cd06268">
    <property type="entry name" value="PBP1_ABC_transporter_LIVBP-like"/>
    <property type="match status" value="1"/>
</dbReference>
<evidence type="ECO:0000313" key="2">
    <source>
        <dbReference type="EMBL" id="WZU68888.1"/>
    </source>
</evidence>
<evidence type="ECO:0000256" key="1">
    <source>
        <dbReference type="SAM" id="SignalP"/>
    </source>
</evidence>
<name>A0AAN0MFK5_9RHOB</name>
<dbReference type="KEGG" id="yrh:AABB31_08505"/>
<dbReference type="NCBIfam" id="TIGR03863">
    <property type="entry name" value="PQQ_ABC_bind"/>
    <property type="match status" value="1"/>
</dbReference>
<feature type="chain" id="PRO_5042973847" evidence="1">
    <location>
        <begin position="22"/>
        <end position="388"/>
    </location>
</feature>
<dbReference type="EMBL" id="CP151767">
    <property type="protein sequence ID" value="WZU68888.1"/>
    <property type="molecule type" value="Genomic_DNA"/>
</dbReference>
<dbReference type="AlphaFoldDB" id="A0AAN0MFK5"/>
<gene>
    <name evidence="2" type="ORF">AABB31_08505</name>
</gene>
<reference evidence="2" key="1">
    <citation type="submission" date="2024-08" db="EMBL/GenBank/DDBJ databases">
        <title>Phylogenomic analyses of a clade within the roseobacter group suggest taxonomic reassignments of species of the genera Aestuariivita, Citreicella, Loktanella, Nautella, Pelagibaca, Ruegeria, Thalassobius, Thiobacimonas and Tropicibacter, and the proposal o.</title>
        <authorList>
            <person name="Jeon C.O."/>
        </authorList>
    </citation>
    <scope>NUCLEOTIDE SEQUENCE</scope>
    <source>
        <strain evidence="2">SS1-5</strain>
    </source>
</reference>
<dbReference type="RefSeq" id="WP_342078181.1">
    <property type="nucleotide sequence ID" value="NZ_CP151767.2"/>
</dbReference>
<organism evidence="2 3">
    <name type="scientific">Yoonia rhodophyticola</name>
    <dbReference type="NCBI Taxonomy" id="3137370"/>
    <lineage>
        <taxon>Bacteria</taxon>
        <taxon>Pseudomonadati</taxon>
        <taxon>Pseudomonadota</taxon>
        <taxon>Alphaproteobacteria</taxon>
        <taxon>Rhodobacterales</taxon>
        <taxon>Paracoccaceae</taxon>
        <taxon>Yoonia</taxon>
    </lineage>
</organism>
<dbReference type="Proteomes" id="UP001470809">
    <property type="component" value="Chromosome"/>
</dbReference>
<evidence type="ECO:0000313" key="3">
    <source>
        <dbReference type="Proteomes" id="UP001470809"/>
    </source>
</evidence>
<proteinExistence type="predicted"/>